<keyword evidence="3" id="KW-1185">Reference proteome</keyword>
<proteinExistence type="predicted"/>
<evidence type="ECO:0000313" key="3">
    <source>
        <dbReference type="Proteomes" id="UP000268313"/>
    </source>
</evidence>
<reference evidence="3" key="1">
    <citation type="submission" date="2018-09" db="EMBL/GenBank/DDBJ databases">
        <authorList>
            <person name="Livingstone P.G."/>
            <person name="Whitworth D.E."/>
        </authorList>
    </citation>
    <scope>NUCLEOTIDE SEQUENCE [LARGE SCALE GENOMIC DNA]</scope>
    <source>
        <strain evidence="3">CA043D</strain>
    </source>
</reference>
<protein>
    <submittedName>
        <fullName evidence="2">Uncharacterized protein</fullName>
    </submittedName>
</protein>
<evidence type="ECO:0000313" key="2">
    <source>
        <dbReference type="EMBL" id="RKH05037.1"/>
    </source>
</evidence>
<organism evidence="2 3">
    <name type="scientific">Corallococcus carmarthensis</name>
    <dbReference type="NCBI Taxonomy" id="2316728"/>
    <lineage>
        <taxon>Bacteria</taxon>
        <taxon>Pseudomonadati</taxon>
        <taxon>Myxococcota</taxon>
        <taxon>Myxococcia</taxon>
        <taxon>Myxococcales</taxon>
        <taxon>Cystobacterineae</taxon>
        <taxon>Myxococcaceae</taxon>
        <taxon>Corallococcus</taxon>
    </lineage>
</organism>
<gene>
    <name evidence="2" type="ORF">D7X32_08950</name>
</gene>
<dbReference type="Proteomes" id="UP000268313">
    <property type="component" value="Unassembled WGS sequence"/>
</dbReference>
<dbReference type="EMBL" id="RAWE01000022">
    <property type="protein sequence ID" value="RKH05037.1"/>
    <property type="molecule type" value="Genomic_DNA"/>
</dbReference>
<dbReference type="AlphaFoldDB" id="A0A3A8KCF0"/>
<evidence type="ECO:0000256" key="1">
    <source>
        <dbReference type="SAM" id="MobiDB-lite"/>
    </source>
</evidence>
<comment type="caution">
    <text evidence="2">The sequence shown here is derived from an EMBL/GenBank/DDBJ whole genome shotgun (WGS) entry which is preliminary data.</text>
</comment>
<accession>A0A3A8KCF0</accession>
<sequence length="87" mass="10039">MPLFPPPEEKKKGSTVYLPESMWEELREIAEVESGTEKKRTISDVCEHFLRWAIADYREKKAEQSDALASTTPEPHEAPRRGRSPKK</sequence>
<name>A0A3A8KCF0_9BACT</name>
<dbReference type="RefSeq" id="WP_120602092.1">
    <property type="nucleotide sequence ID" value="NZ_RAWE01000022.1"/>
</dbReference>
<feature type="region of interest" description="Disordered" evidence="1">
    <location>
        <begin position="61"/>
        <end position="87"/>
    </location>
</feature>